<reference evidence="2" key="1">
    <citation type="submission" date="2015-12" db="EMBL/GenBank/DDBJ databases">
        <title>Gene expression during late stages of embryo sac development: a critical building block for successful pollen-pistil interactions.</title>
        <authorList>
            <person name="Liu Y."/>
            <person name="Joly V."/>
            <person name="Sabar M."/>
            <person name="Matton D.P."/>
        </authorList>
    </citation>
    <scope>NUCLEOTIDE SEQUENCE</scope>
</reference>
<protein>
    <submittedName>
        <fullName evidence="2">Putative ovule protein</fullName>
    </submittedName>
</protein>
<dbReference type="AlphaFoldDB" id="A0A0V0GI72"/>
<organism evidence="2">
    <name type="scientific">Solanum chacoense</name>
    <name type="common">Chaco potato</name>
    <dbReference type="NCBI Taxonomy" id="4108"/>
    <lineage>
        <taxon>Eukaryota</taxon>
        <taxon>Viridiplantae</taxon>
        <taxon>Streptophyta</taxon>
        <taxon>Embryophyta</taxon>
        <taxon>Tracheophyta</taxon>
        <taxon>Spermatophyta</taxon>
        <taxon>Magnoliopsida</taxon>
        <taxon>eudicotyledons</taxon>
        <taxon>Gunneridae</taxon>
        <taxon>Pentapetalae</taxon>
        <taxon>asterids</taxon>
        <taxon>lamiids</taxon>
        <taxon>Solanales</taxon>
        <taxon>Solanaceae</taxon>
        <taxon>Solanoideae</taxon>
        <taxon>Solaneae</taxon>
        <taxon>Solanum</taxon>
    </lineage>
</organism>
<keyword evidence="1" id="KW-1133">Transmembrane helix</keyword>
<accession>A0A0V0GI72</accession>
<evidence type="ECO:0000313" key="2">
    <source>
        <dbReference type="EMBL" id="JAP07417.1"/>
    </source>
</evidence>
<name>A0A0V0GI72_SOLCH</name>
<feature type="transmembrane region" description="Helical" evidence="1">
    <location>
        <begin position="56"/>
        <end position="74"/>
    </location>
</feature>
<dbReference type="EMBL" id="GEDG01038787">
    <property type="protein sequence ID" value="JAP07417.1"/>
    <property type="molecule type" value="Transcribed_RNA"/>
</dbReference>
<sequence length="75" mass="8615">MLTLFLSSQRYNPVEQWIPEVVSIEAPSIVLELVTLYMAEIPKIRGEEINVFGGKWSVITTSFTFFLIVFLDFIS</sequence>
<proteinExistence type="predicted"/>
<keyword evidence="1" id="KW-0472">Membrane</keyword>
<keyword evidence="1" id="KW-0812">Transmembrane</keyword>
<evidence type="ECO:0000256" key="1">
    <source>
        <dbReference type="SAM" id="Phobius"/>
    </source>
</evidence>